<dbReference type="OrthoDB" id="1751344at2759"/>
<gene>
    <name evidence="3" type="ORF">CEURO_LOCUS2385</name>
</gene>
<feature type="compositionally biased region" description="Basic and acidic residues" evidence="1">
    <location>
        <begin position="389"/>
        <end position="409"/>
    </location>
</feature>
<feature type="compositionally biased region" description="Basic and acidic residues" evidence="1">
    <location>
        <begin position="20"/>
        <end position="31"/>
    </location>
</feature>
<name>A0A9P0YL77_CUSEU</name>
<evidence type="ECO:0000313" key="4">
    <source>
        <dbReference type="Proteomes" id="UP001152484"/>
    </source>
</evidence>
<dbReference type="PANTHER" id="PTHR31286">
    <property type="entry name" value="GLYCINE-RICH CELL WALL STRUCTURAL PROTEIN 1.8-LIKE"/>
    <property type="match status" value="1"/>
</dbReference>
<evidence type="ECO:0000313" key="3">
    <source>
        <dbReference type="EMBL" id="CAH9066446.1"/>
    </source>
</evidence>
<dbReference type="InterPro" id="IPR025558">
    <property type="entry name" value="DUF4283"/>
</dbReference>
<sequence length="476" mass="53393">MPKSTAKKKEPQAPTKPSSRLKEKAKNKEVEEALSTMDQVSDSELELDLNASESEESSRPLQPEFAAQPHDPEAPVPLLKQVRDTQNANKESVVINQNVGQVEKQMKEGTTDIVLIENDTVTEPQIQVEGEVNDLYVAALGKTLPFKVAETPISKPYASLFKDNREPTKGMKLRFIEPVGDYVDLLDRSMPSMVEIWGHCLVGYFEGRYPGFKPIQELVSKWGVPCKVRTHDRGWVIFKFQGEEDRSKVLMEGPYTLFGKSLYLKTLSDNFSFESDEFLKVPIWVKFPNLPLQIWNEDVISEIASRVGMPLTTDRVTQERSISKYARVLIEVDASKPPPLTLIVRLPNGRFHFQKMIYETFPNYCFNCKAYGHHAFTCKVLAEMERKEREEKKMQDQGKEDQHKEDKGKGKAPMSNGEAPLENGSIHAAASQGGTSKSTYAVESQGGTSKSTNAAASQGGGHPKTPMPRNWPTLMP</sequence>
<accession>A0A9P0YL77</accession>
<evidence type="ECO:0000256" key="1">
    <source>
        <dbReference type="SAM" id="MobiDB-lite"/>
    </source>
</evidence>
<dbReference type="AlphaFoldDB" id="A0A9P0YL77"/>
<feature type="region of interest" description="Disordered" evidence="1">
    <location>
        <begin position="1"/>
        <end position="74"/>
    </location>
</feature>
<comment type="caution">
    <text evidence="3">The sequence shown here is derived from an EMBL/GenBank/DDBJ whole genome shotgun (WGS) entry which is preliminary data.</text>
</comment>
<dbReference type="InterPro" id="IPR040256">
    <property type="entry name" value="At4g02000-like"/>
</dbReference>
<dbReference type="Pfam" id="PF14111">
    <property type="entry name" value="DUF4283"/>
    <property type="match status" value="1"/>
</dbReference>
<proteinExistence type="predicted"/>
<evidence type="ECO:0000259" key="2">
    <source>
        <dbReference type="Pfam" id="PF14111"/>
    </source>
</evidence>
<protein>
    <recommendedName>
        <fullName evidence="2">DUF4283 domain-containing protein</fullName>
    </recommendedName>
</protein>
<feature type="domain" description="DUF4283" evidence="2">
    <location>
        <begin position="195"/>
        <end position="274"/>
    </location>
</feature>
<reference evidence="3" key="1">
    <citation type="submission" date="2022-07" db="EMBL/GenBank/DDBJ databases">
        <authorList>
            <person name="Macas J."/>
            <person name="Novak P."/>
            <person name="Neumann P."/>
        </authorList>
    </citation>
    <scope>NUCLEOTIDE SEQUENCE</scope>
</reference>
<dbReference type="Proteomes" id="UP001152484">
    <property type="component" value="Unassembled WGS sequence"/>
</dbReference>
<organism evidence="3 4">
    <name type="scientific">Cuscuta europaea</name>
    <name type="common">European dodder</name>
    <dbReference type="NCBI Taxonomy" id="41803"/>
    <lineage>
        <taxon>Eukaryota</taxon>
        <taxon>Viridiplantae</taxon>
        <taxon>Streptophyta</taxon>
        <taxon>Embryophyta</taxon>
        <taxon>Tracheophyta</taxon>
        <taxon>Spermatophyta</taxon>
        <taxon>Magnoliopsida</taxon>
        <taxon>eudicotyledons</taxon>
        <taxon>Gunneridae</taxon>
        <taxon>Pentapetalae</taxon>
        <taxon>asterids</taxon>
        <taxon>lamiids</taxon>
        <taxon>Solanales</taxon>
        <taxon>Convolvulaceae</taxon>
        <taxon>Cuscuteae</taxon>
        <taxon>Cuscuta</taxon>
        <taxon>Cuscuta subgen. Cuscuta</taxon>
    </lineage>
</organism>
<dbReference type="EMBL" id="CAMAPE010000005">
    <property type="protein sequence ID" value="CAH9066446.1"/>
    <property type="molecule type" value="Genomic_DNA"/>
</dbReference>
<feature type="compositionally biased region" description="Polar residues" evidence="1">
    <location>
        <begin position="432"/>
        <end position="456"/>
    </location>
</feature>
<dbReference type="PANTHER" id="PTHR31286:SF168">
    <property type="entry name" value="DUF4283 DOMAIN-CONTAINING PROTEIN"/>
    <property type="match status" value="1"/>
</dbReference>
<keyword evidence="4" id="KW-1185">Reference proteome</keyword>
<feature type="region of interest" description="Disordered" evidence="1">
    <location>
        <begin position="389"/>
        <end position="476"/>
    </location>
</feature>